<feature type="chain" id="PRO_5044024333" evidence="2">
    <location>
        <begin position="20"/>
        <end position="251"/>
    </location>
</feature>
<dbReference type="Pfam" id="PF00314">
    <property type="entry name" value="Thaumatin"/>
    <property type="match status" value="1"/>
</dbReference>
<feature type="disulfide bond" evidence="1">
    <location>
        <begin position="145"/>
        <end position="237"/>
    </location>
</feature>
<sequence>MKGFNVLVSLVAASTLVSAARTFTVKNSCSYTVWPAIFTDPAAGSATPNQPTGWVAPAGSSVSFQVPDNWTSGRIWARTGCNFSSTSGSCATGNCNGGLLCTGAPAPPVSVAEFALSVGGRTDFPDVSLIEGFNVPITISNTAGCNVPACKVDLNPTCPSMLKVVDSTGKTVGCNSACSANLDGNPANSPNCCTGNFGLPSTCPSSGVAFYSFFKNACPNAYAYTYDESGATPILTCSSSLHADYTVTFCG</sequence>
<feature type="signal peptide" evidence="2">
    <location>
        <begin position="1"/>
        <end position="19"/>
    </location>
</feature>
<gene>
    <name evidence="3" type="ORF">R3P38DRAFT_2982108</name>
</gene>
<reference evidence="3 4" key="1">
    <citation type="journal article" date="2024" name="J Genomics">
        <title>Draft genome sequencing and assembly of Favolaschia claudopus CIRM-BRFM 2984 isolated from oak limbs.</title>
        <authorList>
            <person name="Navarro D."/>
            <person name="Drula E."/>
            <person name="Chaduli D."/>
            <person name="Cazenave R."/>
            <person name="Ahrendt S."/>
            <person name="Wang J."/>
            <person name="Lipzen A."/>
            <person name="Daum C."/>
            <person name="Barry K."/>
            <person name="Grigoriev I.V."/>
            <person name="Favel A."/>
            <person name="Rosso M.N."/>
            <person name="Martin F."/>
        </authorList>
    </citation>
    <scope>NUCLEOTIDE SEQUENCE [LARGE SCALE GENOMIC DNA]</scope>
    <source>
        <strain evidence="3 4">CIRM-BRFM 2984</strain>
    </source>
</reference>
<dbReference type="PROSITE" id="PS51367">
    <property type="entry name" value="THAUMATIN_2"/>
    <property type="match status" value="1"/>
</dbReference>
<dbReference type="PRINTS" id="PR00347">
    <property type="entry name" value="THAUMATIN"/>
</dbReference>
<evidence type="ECO:0000256" key="1">
    <source>
        <dbReference type="PIRSR" id="PIRSR002703-1"/>
    </source>
</evidence>
<keyword evidence="2" id="KW-0732">Signal</keyword>
<accession>A0AAW0AYI4</accession>
<feature type="disulfide bond" evidence="1">
    <location>
        <begin position="150"/>
        <end position="218"/>
    </location>
</feature>
<evidence type="ECO:0000313" key="4">
    <source>
        <dbReference type="Proteomes" id="UP001362999"/>
    </source>
</evidence>
<evidence type="ECO:0000313" key="3">
    <source>
        <dbReference type="EMBL" id="KAK7018297.1"/>
    </source>
</evidence>
<evidence type="ECO:0000256" key="2">
    <source>
        <dbReference type="SAM" id="SignalP"/>
    </source>
</evidence>
<dbReference type="Gene3D" id="2.60.110.10">
    <property type="entry name" value="Thaumatin"/>
    <property type="match status" value="1"/>
</dbReference>
<dbReference type="AlphaFoldDB" id="A0AAW0AYI4"/>
<feature type="disulfide bond" evidence="1">
    <location>
        <begin position="29"/>
        <end position="250"/>
    </location>
</feature>
<feature type="disulfide bond" evidence="1">
    <location>
        <begin position="178"/>
        <end position="192"/>
    </location>
</feature>
<comment type="caution">
    <text evidence="3">The sequence shown here is derived from an EMBL/GenBank/DDBJ whole genome shotgun (WGS) entry which is preliminary data.</text>
</comment>
<organism evidence="3 4">
    <name type="scientific">Favolaschia claudopus</name>
    <dbReference type="NCBI Taxonomy" id="2862362"/>
    <lineage>
        <taxon>Eukaryota</taxon>
        <taxon>Fungi</taxon>
        <taxon>Dikarya</taxon>
        <taxon>Basidiomycota</taxon>
        <taxon>Agaricomycotina</taxon>
        <taxon>Agaricomycetes</taxon>
        <taxon>Agaricomycetidae</taxon>
        <taxon>Agaricales</taxon>
        <taxon>Marasmiineae</taxon>
        <taxon>Mycenaceae</taxon>
        <taxon>Favolaschia</taxon>
    </lineage>
</organism>
<dbReference type="PANTHER" id="PTHR31048">
    <property type="entry name" value="OS03G0233200 PROTEIN"/>
    <property type="match status" value="1"/>
</dbReference>
<keyword evidence="1" id="KW-1015">Disulfide bond</keyword>
<feature type="disulfide bond" evidence="1">
    <location>
        <begin position="81"/>
        <end position="90"/>
    </location>
</feature>
<dbReference type="InterPro" id="IPR001938">
    <property type="entry name" value="Thaumatin"/>
</dbReference>
<keyword evidence="4" id="KW-1185">Reference proteome</keyword>
<name>A0AAW0AYI4_9AGAR</name>
<feature type="disulfide bond" evidence="1">
    <location>
        <begin position="193"/>
        <end position="203"/>
    </location>
</feature>
<dbReference type="PIRSF" id="PIRSF002703">
    <property type="entry name" value="Thaumatin"/>
    <property type="match status" value="1"/>
</dbReference>
<feature type="disulfide bond" evidence="1">
    <location>
        <begin position="95"/>
        <end position="101"/>
    </location>
</feature>
<dbReference type="EMBL" id="JAWWNJ010000046">
    <property type="protein sequence ID" value="KAK7018297.1"/>
    <property type="molecule type" value="Genomic_DNA"/>
</dbReference>
<proteinExistence type="predicted"/>
<dbReference type="SUPFAM" id="SSF49870">
    <property type="entry name" value="Osmotin, thaumatin-like protein"/>
    <property type="match status" value="1"/>
</dbReference>
<dbReference type="InterPro" id="IPR037176">
    <property type="entry name" value="Osmotin/thaumatin-like_sf"/>
</dbReference>
<protein>
    <submittedName>
        <fullName evidence="3">Thaumatin-like protein</fullName>
    </submittedName>
</protein>
<dbReference type="SMART" id="SM00205">
    <property type="entry name" value="THN"/>
    <property type="match status" value="1"/>
</dbReference>
<dbReference type="Proteomes" id="UP001362999">
    <property type="component" value="Unassembled WGS sequence"/>
</dbReference>
<feature type="disulfide bond" evidence="1">
    <location>
        <begin position="158"/>
        <end position="174"/>
    </location>
</feature>